<sequence length="99" mass="11153">MAYKYALLLLIPLAIAGCSSQDTSGYDGHRTHSPSENDDAFIRPMYPDPYYNRENLTAEQRRAISEQMRADRLEARGRMDNSTDSGDGFGQSVPRGFFN</sequence>
<feature type="chain" id="PRO_5046987009" description="Lipoprotein" evidence="2">
    <location>
        <begin position="17"/>
        <end position="99"/>
    </location>
</feature>
<dbReference type="Proteomes" id="UP001555342">
    <property type="component" value="Unassembled WGS sequence"/>
</dbReference>
<organism evidence="3 4">
    <name type="scientific">Buttiauxella gaviniae</name>
    <dbReference type="NCBI Taxonomy" id="82990"/>
    <lineage>
        <taxon>Bacteria</taxon>
        <taxon>Pseudomonadati</taxon>
        <taxon>Pseudomonadota</taxon>
        <taxon>Gammaproteobacteria</taxon>
        <taxon>Enterobacterales</taxon>
        <taxon>Enterobacteriaceae</taxon>
        <taxon>Buttiauxella</taxon>
    </lineage>
</organism>
<dbReference type="PROSITE" id="PS51257">
    <property type="entry name" value="PROKAR_LIPOPROTEIN"/>
    <property type="match status" value="1"/>
</dbReference>
<keyword evidence="2" id="KW-0732">Signal</keyword>
<evidence type="ECO:0000313" key="3">
    <source>
        <dbReference type="EMBL" id="MEW7312870.1"/>
    </source>
</evidence>
<keyword evidence="4" id="KW-1185">Reference proteome</keyword>
<feature type="signal peptide" evidence="2">
    <location>
        <begin position="1"/>
        <end position="16"/>
    </location>
</feature>
<comment type="caution">
    <text evidence="3">The sequence shown here is derived from an EMBL/GenBank/DDBJ whole genome shotgun (WGS) entry which is preliminary data.</text>
</comment>
<gene>
    <name evidence="3" type="ORF">AB1E22_09130</name>
</gene>
<evidence type="ECO:0000256" key="2">
    <source>
        <dbReference type="SAM" id="SignalP"/>
    </source>
</evidence>
<accession>A0ABV3NU91</accession>
<evidence type="ECO:0000313" key="4">
    <source>
        <dbReference type="Proteomes" id="UP001555342"/>
    </source>
</evidence>
<dbReference type="RefSeq" id="WP_367595048.1">
    <property type="nucleotide sequence ID" value="NZ_JBFMVT010000002.1"/>
</dbReference>
<evidence type="ECO:0008006" key="5">
    <source>
        <dbReference type="Google" id="ProtNLM"/>
    </source>
</evidence>
<proteinExistence type="predicted"/>
<feature type="region of interest" description="Disordered" evidence="1">
    <location>
        <begin position="22"/>
        <end position="42"/>
    </location>
</feature>
<name>A0ABV3NU91_9ENTR</name>
<feature type="region of interest" description="Disordered" evidence="1">
    <location>
        <begin position="75"/>
        <end position="99"/>
    </location>
</feature>
<dbReference type="EMBL" id="JBFMVT010000002">
    <property type="protein sequence ID" value="MEW7312870.1"/>
    <property type="molecule type" value="Genomic_DNA"/>
</dbReference>
<reference evidence="3 4" key="1">
    <citation type="submission" date="2024-07" db="EMBL/GenBank/DDBJ databases">
        <authorList>
            <person name="Wang L."/>
        </authorList>
    </citation>
    <scope>NUCLEOTIDE SEQUENCE [LARGE SCALE GENOMIC DNA]</scope>
    <source>
        <strain evidence="3 4">WL359</strain>
    </source>
</reference>
<evidence type="ECO:0000256" key="1">
    <source>
        <dbReference type="SAM" id="MobiDB-lite"/>
    </source>
</evidence>
<protein>
    <recommendedName>
        <fullName evidence="5">Lipoprotein</fullName>
    </recommendedName>
</protein>